<feature type="coiled-coil region" evidence="1">
    <location>
        <begin position="71"/>
        <end position="98"/>
    </location>
</feature>
<dbReference type="EMBL" id="JAIXNE010000007">
    <property type="protein sequence ID" value="MCA6078823.1"/>
    <property type="molecule type" value="Genomic_DNA"/>
</dbReference>
<dbReference type="RefSeq" id="WP_225699684.1">
    <property type="nucleotide sequence ID" value="NZ_JAIXNE010000007.1"/>
</dbReference>
<reference evidence="2" key="1">
    <citation type="submission" date="2021-09" db="EMBL/GenBank/DDBJ databases">
        <title>Fulvivirga sp. isolated from coastal sediment.</title>
        <authorList>
            <person name="Yu H."/>
        </authorList>
    </citation>
    <scope>NUCLEOTIDE SEQUENCE</scope>
    <source>
        <strain evidence="2">1062</strain>
    </source>
</reference>
<keyword evidence="1" id="KW-0175">Coiled coil</keyword>
<gene>
    <name evidence="2" type="ORF">LDX50_28370</name>
</gene>
<dbReference type="Gene3D" id="1.10.1660.10">
    <property type="match status" value="1"/>
</dbReference>
<accession>A0A9X1HV39</accession>
<evidence type="ECO:0000256" key="1">
    <source>
        <dbReference type="SAM" id="Coils"/>
    </source>
</evidence>
<evidence type="ECO:0000313" key="3">
    <source>
        <dbReference type="Proteomes" id="UP001139409"/>
    </source>
</evidence>
<dbReference type="Proteomes" id="UP001139409">
    <property type="component" value="Unassembled WGS sequence"/>
</dbReference>
<dbReference type="Pfam" id="PF13591">
    <property type="entry name" value="MerR_2"/>
    <property type="match status" value="1"/>
</dbReference>
<keyword evidence="3" id="KW-1185">Reference proteome</keyword>
<comment type="caution">
    <text evidence="2">The sequence shown here is derived from an EMBL/GenBank/DDBJ whole genome shotgun (WGS) entry which is preliminary data.</text>
</comment>
<name>A0A9X1HV39_9BACT</name>
<organism evidence="2 3">
    <name type="scientific">Fulvivirga sedimenti</name>
    <dbReference type="NCBI Taxonomy" id="2879465"/>
    <lineage>
        <taxon>Bacteria</taxon>
        <taxon>Pseudomonadati</taxon>
        <taxon>Bacteroidota</taxon>
        <taxon>Cytophagia</taxon>
        <taxon>Cytophagales</taxon>
        <taxon>Fulvivirgaceae</taxon>
        <taxon>Fulvivirga</taxon>
    </lineage>
</organism>
<dbReference type="AlphaFoldDB" id="A0A9X1HV39"/>
<protein>
    <submittedName>
        <fullName evidence="2">Chaperone modulator CbpM</fullName>
    </submittedName>
</protein>
<proteinExistence type="predicted"/>
<evidence type="ECO:0000313" key="2">
    <source>
        <dbReference type="EMBL" id="MCA6078823.1"/>
    </source>
</evidence>
<sequence length="98" mass="11743">MKKENYIPLQQLCISHEVEISFFDGLERMGLIHLVVIEQTSYIHHDELPDIEKMIRLHHELEINMEGIDVVINLLRKIEHLQDKLNETRNRLRLYENG</sequence>